<organism evidence="2 3">
    <name type="scientific">Romboutsia timonensis</name>
    <dbReference type="NCBI Taxonomy" id="1776391"/>
    <lineage>
        <taxon>Bacteria</taxon>
        <taxon>Bacillati</taxon>
        <taxon>Bacillota</taxon>
        <taxon>Clostridia</taxon>
        <taxon>Peptostreptococcales</taxon>
        <taxon>Peptostreptococcaceae</taxon>
        <taxon>Romboutsia</taxon>
    </lineage>
</organism>
<comment type="caution">
    <text evidence="2">The sequence shown here is derived from an EMBL/GenBank/DDBJ whole genome shotgun (WGS) entry which is preliminary data.</text>
</comment>
<dbReference type="InterPro" id="IPR035901">
    <property type="entry name" value="GIY-YIG_endonuc_sf"/>
</dbReference>
<evidence type="ECO:0000313" key="3">
    <source>
        <dbReference type="Proteomes" id="UP000776700"/>
    </source>
</evidence>
<dbReference type="AlphaFoldDB" id="A0A921SYJ5"/>
<dbReference type="Gene3D" id="3.40.1440.10">
    <property type="entry name" value="GIY-YIG endonuclease"/>
    <property type="match status" value="1"/>
</dbReference>
<dbReference type="SUPFAM" id="SSF82771">
    <property type="entry name" value="GIY-YIG endonuclease"/>
    <property type="match status" value="1"/>
</dbReference>
<name>A0A921SYJ5_9FIRM</name>
<dbReference type="InterPro" id="IPR003647">
    <property type="entry name" value="Intron_nuc_1_rpt"/>
</dbReference>
<dbReference type="NCBIfam" id="TIGR01453">
    <property type="entry name" value="grpIintron_endo"/>
    <property type="match status" value="1"/>
</dbReference>
<dbReference type="GO" id="GO:0004519">
    <property type="term" value="F:endonuclease activity"/>
    <property type="evidence" value="ECO:0007669"/>
    <property type="project" value="InterPro"/>
</dbReference>
<evidence type="ECO:0000259" key="1">
    <source>
        <dbReference type="PROSITE" id="PS50164"/>
    </source>
</evidence>
<feature type="domain" description="GIY-YIG" evidence="1">
    <location>
        <begin position="3"/>
        <end position="91"/>
    </location>
</feature>
<dbReference type="SMART" id="SM00497">
    <property type="entry name" value="IENR1"/>
    <property type="match status" value="2"/>
</dbReference>
<dbReference type="Pfam" id="PF22083">
    <property type="entry name" value="I-HmuI_NUMOD-like"/>
    <property type="match status" value="1"/>
</dbReference>
<reference evidence="2" key="2">
    <citation type="submission" date="2021-09" db="EMBL/GenBank/DDBJ databases">
        <authorList>
            <person name="Gilroy R."/>
        </authorList>
    </citation>
    <scope>NUCLEOTIDE SEQUENCE</scope>
    <source>
        <strain evidence="2">1277</strain>
    </source>
</reference>
<protein>
    <submittedName>
        <fullName evidence="2">GIY-YIG nuclease family protein</fullName>
    </submittedName>
</protein>
<gene>
    <name evidence="2" type="ORF">K8V90_01165</name>
</gene>
<evidence type="ECO:0000313" key="2">
    <source>
        <dbReference type="EMBL" id="HJG95694.1"/>
    </source>
</evidence>
<dbReference type="SMART" id="SM00465">
    <property type="entry name" value="GIYc"/>
    <property type="match status" value="1"/>
</dbReference>
<dbReference type="Proteomes" id="UP000776700">
    <property type="component" value="Unassembled WGS sequence"/>
</dbReference>
<dbReference type="SUPFAM" id="SSF64496">
    <property type="entry name" value="DNA-binding domain of intron-encoded endonucleases"/>
    <property type="match status" value="1"/>
</dbReference>
<dbReference type="InterPro" id="IPR000305">
    <property type="entry name" value="GIY-YIG_endonuc"/>
</dbReference>
<dbReference type="PROSITE" id="PS50164">
    <property type="entry name" value="GIY_YIG"/>
    <property type="match status" value="1"/>
</dbReference>
<dbReference type="Pfam" id="PF01541">
    <property type="entry name" value="GIY-YIG"/>
    <property type="match status" value="1"/>
</dbReference>
<proteinExistence type="predicted"/>
<accession>A0A921SYJ5</accession>
<sequence>MENRSGLYIIINKINNNFYIGKSKNLRKRKTCHLSGLRNNKHHNKYLQRAFNKYGEEYFVFNAIEYIDDEDLLDELEQLCLDEILNKDNNYNSYNMAEKTHGIGLSKDKNPNYKRRGILHQDSIPVVKVNSKGDIVARYNGLSEASRIENISESCISECCNGKQKTCLGHAWFKEDYYINNKNDINLKDLFRRQRSREVVITDLEGNFIGRFDTIRKASKVLNLKEKSIVECCSGRQKTHRGYRCFYSEKFNFKEDDINI</sequence>
<dbReference type="InterPro" id="IPR006350">
    <property type="entry name" value="Intron_endoG1"/>
</dbReference>
<reference evidence="2" key="1">
    <citation type="journal article" date="2021" name="PeerJ">
        <title>Extensive microbial diversity within the chicken gut microbiome revealed by metagenomics and culture.</title>
        <authorList>
            <person name="Gilroy R."/>
            <person name="Ravi A."/>
            <person name="Getino M."/>
            <person name="Pursley I."/>
            <person name="Horton D.L."/>
            <person name="Alikhan N.F."/>
            <person name="Baker D."/>
            <person name="Gharbi K."/>
            <person name="Hall N."/>
            <person name="Watson M."/>
            <person name="Adriaenssens E.M."/>
            <person name="Foster-Nyarko E."/>
            <person name="Jarju S."/>
            <person name="Secka A."/>
            <person name="Antonio M."/>
            <person name="Oren A."/>
            <person name="Chaudhuri R.R."/>
            <person name="La Ragione R."/>
            <person name="Hildebrand F."/>
            <person name="Pallen M.J."/>
        </authorList>
    </citation>
    <scope>NUCLEOTIDE SEQUENCE</scope>
    <source>
        <strain evidence="2">1277</strain>
    </source>
</reference>
<dbReference type="InterPro" id="IPR036388">
    <property type="entry name" value="WH-like_DNA-bd_sf"/>
</dbReference>
<dbReference type="EMBL" id="DYUB01000043">
    <property type="protein sequence ID" value="HJG95694.1"/>
    <property type="molecule type" value="Genomic_DNA"/>
</dbReference>
<dbReference type="Gene3D" id="1.10.10.10">
    <property type="entry name" value="Winged helix-like DNA-binding domain superfamily/Winged helix DNA-binding domain"/>
    <property type="match status" value="2"/>
</dbReference>
<dbReference type="InterPro" id="IPR054307">
    <property type="entry name" value="I-HmuI_NUMOD-like"/>
</dbReference>